<evidence type="ECO:0000313" key="8">
    <source>
        <dbReference type="EMBL" id="KAF9073313.1"/>
    </source>
</evidence>
<accession>A0A9P5Q0L4</accession>
<name>A0A9P5Q0L4_9AGAR</name>
<organism evidence="8 9">
    <name type="scientific">Rhodocollybia butyracea</name>
    <dbReference type="NCBI Taxonomy" id="206335"/>
    <lineage>
        <taxon>Eukaryota</taxon>
        <taxon>Fungi</taxon>
        <taxon>Dikarya</taxon>
        <taxon>Basidiomycota</taxon>
        <taxon>Agaricomycotina</taxon>
        <taxon>Agaricomycetes</taxon>
        <taxon>Agaricomycetidae</taxon>
        <taxon>Agaricales</taxon>
        <taxon>Marasmiineae</taxon>
        <taxon>Omphalotaceae</taxon>
        <taxon>Rhodocollybia</taxon>
    </lineage>
</organism>
<feature type="signal peptide" evidence="7">
    <location>
        <begin position="1"/>
        <end position="17"/>
    </location>
</feature>
<keyword evidence="9" id="KW-1185">Reference proteome</keyword>
<dbReference type="OrthoDB" id="44756at2759"/>
<dbReference type="InterPro" id="IPR018937">
    <property type="entry name" value="MMgT"/>
</dbReference>
<evidence type="ECO:0000256" key="5">
    <source>
        <dbReference type="ARBA" id="ARBA00023136"/>
    </source>
</evidence>
<comment type="subcellular location">
    <subcellularLocation>
        <location evidence="1">Endomembrane system</location>
        <topology evidence="1">Multi-pass membrane protein</topology>
    </subcellularLocation>
</comment>
<keyword evidence="5 6" id="KW-0472">Membrane</keyword>
<evidence type="ECO:0000256" key="2">
    <source>
        <dbReference type="ARBA" id="ARBA00006109"/>
    </source>
</evidence>
<evidence type="ECO:0000313" key="9">
    <source>
        <dbReference type="Proteomes" id="UP000772434"/>
    </source>
</evidence>
<feature type="chain" id="PRO_5040168058" evidence="7">
    <location>
        <begin position="18"/>
        <end position="98"/>
    </location>
</feature>
<dbReference type="EMBL" id="JADNRY010000019">
    <property type="protein sequence ID" value="KAF9073313.1"/>
    <property type="molecule type" value="Genomic_DNA"/>
</dbReference>
<dbReference type="Proteomes" id="UP000772434">
    <property type="component" value="Unassembled WGS sequence"/>
</dbReference>
<evidence type="ECO:0000256" key="3">
    <source>
        <dbReference type="ARBA" id="ARBA00022692"/>
    </source>
</evidence>
<evidence type="ECO:0000256" key="4">
    <source>
        <dbReference type="ARBA" id="ARBA00022989"/>
    </source>
</evidence>
<feature type="transmembrane region" description="Helical" evidence="6">
    <location>
        <begin position="44"/>
        <end position="64"/>
    </location>
</feature>
<keyword evidence="3 6" id="KW-0812">Transmembrane</keyword>
<keyword evidence="7" id="KW-0732">Signal</keyword>
<reference evidence="8" key="1">
    <citation type="submission" date="2020-11" db="EMBL/GenBank/DDBJ databases">
        <authorList>
            <consortium name="DOE Joint Genome Institute"/>
            <person name="Ahrendt S."/>
            <person name="Riley R."/>
            <person name="Andreopoulos W."/>
            <person name="Labutti K."/>
            <person name="Pangilinan J."/>
            <person name="Ruiz-Duenas F.J."/>
            <person name="Barrasa J.M."/>
            <person name="Sanchez-Garcia M."/>
            <person name="Camarero S."/>
            <person name="Miyauchi S."/>
            <person name="Serrano A."/>
            <person name="Linde D."/>
            <person name="Babiker R."/>
            <person name="Drula E."/>
            <person name="Ayuso-Fernandez I."/>
            <person name="Pacheco R."/>
            <person name="Padilla G."/>
            <person name="Ferreira P."/>
            <person name="Barriuso J."/>
            <person name="Kellner H."/>
            <person name="Castanera R."/>
            <person name="Alfaro M."/>
            <person name="Ramirez L."/>
            <person name="Pisabarro A.G."/>
            <person name="Kuo A."/>
            <person name="Tritt A."/>
            <person name="Lipzen A."/>
            <person name="He G."/>
            <person name="Yan M."/>
            <person name="Ng V."/>
            <person name="Cullen D."/>
            <person name="Martin F."/>
            <person name="Rosso M.-N."/>
            <person name="Henrissat B."/>
            <person name="Hibbett D."/>
            <person name="Martinez A.T."/>
            <person name="Grigoriev I.V."/>
        </authorList>
    </citation>
    <scope>NUCLEOTIDE SEQUENCE</scope>
    <source>
        <strain evidence="8">AH 40177</strain>
    </source>
</reference>
<protein>
    <submittedName>
        <fullName evidence="8">Magnesium transporter</fullName>
    </submittedName>
</protein>
<comment type="similarity">
    <text evidence="2">Belongs to the membrane magnesium transporter (TC 1.A.67) family.</text>
</comment>
<evidence type="ECO:0000256" key="7">
    <source>
        <dbReference type="SAM" id="SignalP"/>
    </source>
</evidence>
<dbReference type="GO" id="GO:0012505">
    <property type="term" value="C:endomembrane system"/>
    <property type="evidence" value="ECO:0007669"/>
    <property type="project" value="UniProtKB-SubCell"/>
</dbReference>
<gene>
    <name evidence="8" type="ORF">BDP27DRAFT_1445204</name>
</gene>
<proteinExistence type="inferred from homology"/>
<dbReference type="Pfam" id="PF10270">
    <property type="entry name" value="MMgT"/>
    <property type="match status" value="1"/>
</dbReference>
<sequence>MLGRSLLLFAILALLHAAFSTYEHFSHLKALGKPEGSLPRDIMFEAIIALAVGILGATLNAPPLKETTWSSEMKTRSIDEMDARPGFASYVNRGRNIS</sequence>
<dbReference type="AlphaFoldDB" id="A0A9P5Q0L4"/>
<keyword evidence="4 6" id="KW-1133">Transmembrane helix</keyword>
<evidence type="ECO:0000256" key="1">
    <source>
        <dbReference type="ARBA" id="ARBA00004127"/>
    </source>
</evidence>
<evidence type="ECO:0000256" key="6">
    <source>
        <dbReference type="SAM" id="Phobius"/>
    </source>
</evidence>
<comment type="caution">
    <text evidence="8">The sequence shown here is derived from an EMBL/GenBank/DDBJ whole genome shotgun (WGS) entry which is preliminary data.</text>
</comment>